<keyword evidence="3" id="KW-1185">Reference proteome</keyword>
<dbReference type="RefSeq" id="WP_246121383.1">
    <property type="nucleotide sequence ID" value="NZ_VFOZ01000001.1"/>
</dbReference>
<dbReference type="PANTHER" id="PTHR43649">
    <property type="entry name" value="ARABINOSE-BINDING PROTEIN-RELATED"/>
    <property type="match status" value="1"/>
</dbReference>
<comment type="caution">
    <text evidence="2">The sequence shown here is derived from an EMBL/GenBank/DDBJ whole genome shotgun (WGS) entry which is preliminary data.</text>
</comment>
<dbReference type="Gene3D" id="3.40.190.10">
    <property type="entry name" value="Periplasmic binding protein-like II"/>
    <property type="match status" value="2"/>
</dbReference>
<dbReference type="Proteomes" id="UP000316096">
    <property type="component" value="Unassembled WGS sequence"/>
</dbReference>
<keyword evidence="1" id="KW-0732">Signal</keyword>
<proteinExistence type="predicted"/>
<reference evidence="2 3" key="1">
    <citation type="submission" date="2019-06" db="EMBL/GenBank/DDBJ databases">
        <title>Sequencing the genomes of 1000 actinobacteria strains.</title>
        <authorList>
            <person name="Klenk H.-P."/>
        </authorList>
    </citation>
    <scope>NUCLEOTIDE SEQUENCE [LARGE SCALE GENOMIC DNA]</scope>
    <source>
        <strain evidence="2 3">DSM 102200</strain>
    </source>
</reference>
<dbReference type="InterPro" id="IPR006059">
    <property type="entry name" value="SBP"/>
</dbReference>
<dbReference type="EMBL" id="VFOZ01000001">
    <property type="protein sequence ID" value="TQL95775.1"/>
    <property type="molecule type" value="Genomic_DNA"/>
</dbReference>
<gene>
    <name evidence="2" type="ORF">FB559_1283</name>
</gene>
<feature type="chain" id="PRO_5038480668" evidence="1">
    <location>
        <begin position="21"/>
        <end position="418"/>
    </location>
</feature>
<keyword evidence="2" id="KW-0762">Sugar transport</keyword>
<feature type="signal peptide" evidence="1">
    <location>
        <begin position="1"/>
        <end position="20"/>
    </location>
</feature>
<name>A0A543CF89_9ACTN</name>
<evidence type="ECO:0000313" key="3">
    <source>
        <dbReference type="Proteomes" id="UP000316096"/>
    </source>
</evidence>
<dbReference type="PROSITE" id="PS51257">
    <property type="entry name" value="PROKAR_LIPOPROTEIN"/>
    <property type="match status" value="1"/>
</dbReference>
<sequence length="418" mass="45113">MKRHLIGVIAAGLTVTLGLAGCSKGSSSGGGGDSKTIRFVAAIYDDKTKSLWDSLIKTFEAQNKGYKVNLEMVDWTQMDAKVKTYVQTKQTPDILNYNAFADFARDGLLFPTSDVLSSQSSGDILPSFVDGDKYKGTQYGMPLLSSVRLFFYNKDVFKKAGIDAPPKTWDDVKADAQKIKDKDKGIFPLGLPLGAEESQAEFFMWAMNNGGGYVDPSGNWAIDSQANVDTVNYLKDLTKSGLTQPNPETTDRKDVFNEFAQGKVGMLNGAVFMPAGFINKVNAKLPYGIAPLPTKTGAAPSTLGVQDFLVAFKNDGGKKKDAVSKFLNFFYQTNNVANFQKEEGFLPVTKSAGAVISSAVPYDKPFVDALPSAKFYPTGNAAWGPLANTVKEKIGTAITAKDPKSVLSELQQTAQKNG</sequence>
<dbReference type="AlphaFoldDB" id="A0A543CF89"/>
<evidence type="ECO:0000313" key="2">
    <source>
        <dbReference type="EMBL" id="TQL95775.1"/>
    </source>
</evidence>
<dbReference type="PANTHER" id="PTHR43649:SF30">
    <property type="entry name" value="ABC TRANSPORTER SUBSTRATE-BINDING PROTEIN"/>
    <property type="match status" value="1"/>
</dbReference>
<organism evidence="2 3">
    <name type="scientific">Actinoallomurus bryophytorum</name>
    <dbReference type="NCBI Taxonomy" id="1490222"/>
    <lineage>
        <taxon>Bacteria</taxon>
        <taxon>Bacillati</taxon>
        <taxon>Actinomycetota</taxon>
        <taxon>Actinomycetes</taxon>
        <taxon>Streptosporangiales</taxon>
        <taxon>Thermomonosporaceae</taxon>
        <taxon>Actinoallomurus</taxon>
    </lineage>
</organism>
<dbReference type="SUPFAM" id="SSF53850">
    <property type="entry name" value="Periplasmic binding protein-like II"/>
    <property type="match status" value="1"/>
</dbReference>
<dbReference type="InterPro" id="IPR050490">
    <property type="entry name" value="Bact_solute-bd_prot1"/>
</dbReference>
<keyword evidence="2" id="KW-0813">Transport</keyword>
<protein>
    <submittedName>
        <fullName evidence="2">Multiple sugar transport system substrate-binding protein</fullName>
    </submittedName>
</protein>
<evidence type="ECO:0000256" key="1">
    <source>
        <dbReference type="SAM" id="SignalP"/>
    </source>
</evidence>
<dbReference type="Pfam" id="PF01547">
    <property type="entry name" value="SBP_bac_1"/>
    <property type="match status" value="1"/>
</dbReference>
<accession>A0A543CF89</accession>